<comment type="caution">
    <text evidence="1">The sequence shown here is derived from an EMBL/GenBank/DDBJ whole genome shotgun (WGS) entry which is preliminary data.</text>
</comment>
<accession>A0A835ARV0</accession>
<reference evidence="1" key="1">
    <citation type="submission" date="2020-07" db="EMBL/GenBank/DDBJ databases">
        <title>Genome sequence and genetic diversity analysis of an under-domesticated orphan crop, white fonio (Digitaria exilis).</title>
        <authorList>
            <person name="Bennetzen J.L."/>
            <person name="Chen S."/>
            <person name="Ma X."/>
            <person name="Wang X."/>
            <person name="Yssel A.E.J."/>
            <person name="Chaluvadi S.R."/>
            <person name="Johnson M."/>
            <person name="Gangashetty P."/>
            <person name="Hamidou F."/>
            <person name="Sanogo M.D."/>
            <person name="Zwaenepoel A."/>
            <person name="Wallace J."/>
            <person name="Van De Peer Y."/>
            <person name="Van Deynze A."/>
        </authorList>
    </citation>
    <scope>NUCLEOTIDE SEQUENCE</scope>
    <source>
        <tissue evidence="1">Leaves</tissue>
    </source>
</reference>
<sequence>MTGPLHLSYYTRNGGDLDYAQLAASVEAMFTARESVPMDIQGWLGLIREGVRGYEYLIRYDVALMEPVQAFSWLMAARALLERLSVMNHTAFNMIVYDLHANLMDWNVDSYCLNTLLQATREHINPHTGLEVEFERNVRGLLTLFRNCSQHSARFMEAYMMLIVEEDFPGFVRRFQASLFRAGVIGHHHLEASMG</sequence>
<proteinExistence type="predicted"/>
<dbReference type="PANTHER" id="PTHR35161:SF22">
    <property type="match status" value="1"/>
</dbReference>
<name>A0A835ARV0_9POAL</name>
<protein>
    <submittedName>
        <fullName evidence="1">Uncharacterized protein</fullName>
    </submittedName>
</protein>
<dbReference type="Proteomes" id="UP000636709">
    <property type="component" value="Unassembled WGS sequence"/>
</dbReference>
<dbReference type="AlphaFoldDB" id="A0A835ARV0"/>
<evidence type="ECO:0000313" key="1">
    <source>
        <dbReference type="EMBL" id="KAF8668490.1"/>
    </source>
</evidence>
<gene>
    <name evidence="1" type="ORF">HU200_052308</name>
</gene>
<evidence type="ECO:0000313" key="2">
    <source>
        <dbReference type="Proteomes" id="UP000636709"/>
    </source>
</evidence>
<dbReference type="PANTHER" id="PTHR35161">
    <property type="entry name" value="OS02G0303100 PROTEIN"/>
    <property type="match status" value="1"/>
</dbReference>
<keyword evidence="2" id="KW-1185">Reference proteome</keyword>
<organism evidence="1 2">
    <name type="scientific">Digitaria exilis</name>
    <dbReference type="NCBI Taxonomy" id="1010633"/>
    <lineage>
        <taxon>Eukaryota</taxon>
        <taxon>Viridiplantae</taxon>
        <taxon>Streptophyta</taxon>
        <taxon>Embryophyta</taxon>
        <taxon>Tracheophyta</taxon>
        <taxon>Spermatophyta</taxon>
        <taxon>Magnoliopsida</taxon>
        <taxon>Liliopsida</taxon>
        <taxon>Poales</taxon>
        <taxon>Poaceae</taxon>
        <taxon>PACMAD clade</taxon>
        <taxon>Panicoideae</taxon>
        <taxon>Panicodae</taxon>
        <taxon>Paniceae</taxon>
        <taxon>Anthephorinae</taxon>
        <taxon>Digitaria</taxon>
    </lineage>
</organism>
<dbReference type="OrthoDB" id="650174at2759"/>
<dbReference type="EMBL" id="JACEFO010002276">
    <property type="protein sequence ID" value="KAF8668490.1"/>
    <property type="molecule type" value="Genomic_DNA"/>
</dbReference>